<keyword evidence="1" id="KW-0472">Membrane</keyword>
<evidence type="ECO:0000313" key="2">
    <source>
        <dbReference type="EMBL" id="QDE35295.1"/>
    </source>
</evidence>
<evidence type="ECO:0000256" key="1">
    <source>
        <dbReference type="SAM" id="Phobius"/>
    </source>
</evidence>
<sequence>MILAGFILLAVGSADLVRQFAPRRWVGYLTVAVILLLLGSVSDALLPMMLGLVVGALWVWCMPAERPAPLGFWPAVLLGVLSIGSVVWLGARADAGLIGSVWSVRSPFGEVPFDLVILTVGTGVFLLESANLVVRAALDGEHTWRPAELRRAAVLDTADAQPADSDAAAAHPVVAGAQGEDGVIGLVGVGGSDTTAGVQAEEAGDADAVQARDPRAGFKGGRLIGPLERILVMLLTLAAAYPILAAMLAAKGIVRFPEISRDGETGARAEYFLVGSLVSWVIGLGAAFLVWWAAHS</sequence>
<feature type="transmembrane region" description="Helical" evidence="1">
    <location>
        <begin position="271"/>
        <end position="294"/>
    </location>
</feature>
<organism evidence="2 3">
    <name type="scientific">Microbacterium foliorum</name>
    <dbReference type="NCBI Taxonomy" id="104336"/>
    <lineage>
        <taxon>Bacteria</taxon>
        <taxon>Bacillati</taxon>
        <taxon>Actinomycetota</taxon>
        <taxon>Actinomycetes</taxon>
        <taxon>Micrococcales</taxon>
        <taxon>Microbacteriaceae</taxon>
        <taxon>Microbacterium</taxon>
    </lineage>
</organism>
<reference evidence="2 3" key="1">
    <citation type="submission" date="2019-06" db="EMBL/GenBank/DDBJ databases">
        <title>Complete genome of Microbacterium foliorum M2.</title>
        <authorList>
            <person name="Cao G."/>
        </authorList>
    </citation>
    <scope>NUCLEOTIDE SEQUENCE [LARGE SCALE GENOMIC DNA]</scope>
    <source>
        <strain evidence="2 3">M2</strain>
    </source>
</reference>
<evidence type="ECO:0000313" key="3">
    <source>
        <dbReference type="Proteomes" id="UP000316125"/>
    </source>
</evidence>
<feature type="transmembrane region" description="Helical" evidence="1">
    <location>
        <begin position="30"/>
        <end position="60"/>
    </location>
</feature>
<accession>A0A4Y5YS36</accession>
<gene>
    <name evidence="2" type="ORF">FIV50_11175</name>
</gene>
<keyword evidence="1" id="KW-0812">Transmembrane</keyword>
<feature type="transmembrane region" description="Helical" evidence="1">
    <location>
        <begin position="230"/>
        <end position="251"/>
    </location>
</feature>
<dbReference type="EMBL" id="CP041040">
    <property type="protein sequence ID" value="QDE35295.1"/>
    <property type="molecule type" value="Genomic_DNA"/>
</dbReference>
<dbReference type="OrthoDB" id="4715924at2"/>
<proteinExistence type="predicted"/>
<dbReference type="RefSeq" id="WP_140037491.1">
    <property type="nucleotide sequence ID" value="NZ_CP041040.1"/>
</dbReference>
<protein>
    <submittedName>
        <fullName evidence="2">Uncharacterized protein</fullName>
    </submittedName>
</protein>
<feature type="transmembrane region" description="Helical" evidence="1">
    <location>
        <begin position="72"/>
        <end position="91"/>
    </location>
</feature>
<keyword evidence="1" id="KW-1133">Transmembrane helix</keyword>
<dbReference type="Proteomes" id="UP000316125">
    <property type="component" value="Chromosome"/>
</dbReference>
<dbReference type="AlphaFoldDB" id="A0A4Y5YS36"/>
<name>A0A4Y5YS36_9MICO</name>